<comment type="function">
    <text evidence="11 13">Catalytic subunit of the glycosylphosphatidylinositol-mannosyltransferase I complex which catalyzes the transfer of the first mannose, via an alpha-1,4 bond from a dolichol-phosphate-mannose (Dol-P-Man) to the glucosaminyl acyl phosphatidylinositol (GlcN-(acyl)PI) intermediate to generate alpha-D-Man-(1-&gt;4)-alpha-D-GlcN-(1-&gt;6)-(1-radyl,2-acyl-sn-glycero-3-phospho)-2-acyl-inositol and participates in the sixth step of the glycosylphosphatidylinositol-anchor biosynthesis.</text>
</comment>
<evidence type="ECO:0000256" key="10">
    <source>
        <dbReference type="ARBA" id="ARBA00023136"/>
    </source>
</evidence>
<feature type="transmembrane region" description="Helical" evidence="13">
    <location>
        <begin position="304"/>
        <end position="326"/>
    </location>
</feature>
<keyword evidence="10 13" id="KW-0472">Membrane</keyword>
<evidence type="ECO:0000256" key="13">
    <source>
        <dbReference type="RuleBase" id="RU365064"/>
    </source>
</evidence>
<dbReference type="GO" id="GO:0051751">
    <property type="term" value="F:alpha-1,4-mannosyltransferase activity"/>
    <property type="evidence" value="ECO:0007669"/>
    <property type="project" value="InterPro"/>
</dbReference>
<feature type="transmembrane region" description="Helical" evidence="13">
    <location>
        <begin position="374"/>
        <end position="397"/>
    </location>
</feature>
<evidence type="ECO:0000256" key="8">
    <source>
        <dbReference type="ARBA" id="ARBA00022824"/>
    </source>
</evidence>
<comment type="subcellular location">
    <subcellularLocation>
        <location evidence="1 13">Endoplasmic reticulum membrane</location>
        <topology evidence="1 13">Multi-pass membrane protein</topology>
    </subcellularLocation>
</comment>
<feature type="transmembrane region" description="Helical" evidence="13">
    <location>
        <begin position="135"/>
        <end position="160"/>
    </location>
</feature>
<reference evidence="14" key="1">
    <citation type="journal article" date="2016" name="Gigascience">
        <title>De novo construction of an expanded transcriptome assembly for the western tarnished plant bug, Lygus hesperus.</title>
        <authorList>
            <person name="Tassone E.E."/>
            <person name="Geib S.M."/>
            <person name="Hall B."/>
            <person name="Fabrick J.A."/>
            <person name="Brent C.S."/>
            <person name="Hull J.J."/>
        </authorList>
    </citation>
    <scope>NUCLEOTIDE SEQUENCE</scope>
</reference>
<accession>A0A146LGX8</accession>
<evidence type="ECO:0000256" key="3">
    <source>
        <dbReference type="ARBA" id="ARBA00011071"/>
    </source>
</evidence>
<evidence type="ECO:0000256" key="12">
    <source>
        <dbReference type="ARBA" id="ARBA00093608"/>
    </source>
</evidence>
<dbReference type="GO" id="GO:0004376">
    <property type="term" value="F:GPI mannosyltransferase activity"/>
    <property type="evidence" value="ECO:0007669"/>
    <property type="project" value="InterPro"/>
</dbReference>
<feature type="transmembrane region" description="Helical" evidence="13">
    <location>
        <begin position="166"/>
        <end position="192"/>
    </location>
</feature>
<comment type="similarity">
    <text evidence="3 13">Belongs to the PIGM family.</text>
</comment>
<keyword evidence="5 13" id="KW-0328">Glycosyltransferase</keyword>
<evidence type="ECO:0000256" key="11">
    <source>
        <dbReference type="ARBA" id="ARBA00093408"/>
    </source>
</evidence>
<dbReference type="Pfam" id="PF05007">
    <property type="entry name" value="Mannosyl_trans"/>
    <property type="match status" value="1"/>
</dbReference>
<evidence type="ECO:0000256" key="6">
    <source>
        <dbReference type="ARBA" id="ARBA00022679"/>
    </source>
</evidence>
<evidence type="ECO:0000256" key="2">
    <source>
        <dbReference type="ARBA" id="ARBA00004687"/>
    </source>
</evidence>
<dbReference type="AlphaFoldDB" id="A0A146LGX8"/>
<evidence type="ECO:0000256" key="7">
    <source>
        <dbReference type="ARBA" id="ARBA00022692"/>
    </source>
</evidence>
<dbReference type="PANTHER" id="PTHR12886">
    <property type="entry name" value="PIG-M MANNOSYLTRANSFERASE"/>
    <property type="match status" value="1"/>
</dbReference>
<protein>
    <recommendedName>
        <fullName evidence="12 13">GPI alpha-1,4-mannosyltransferase I, catalytic subunit</fullName>
        <ecNumber evidence="13">2.4.1.-</ecNumber>
    </recommendedName>
    <alternativeName>
        <fullName evidence="13">GPI mannosyltransferase I</fullName>
    </alternativeName>
</protein>
<dbReference type="UniPathway" id="UPA00196"/>
<dbReference type="GO" id="GO:0005789">
    <property type="term" value="C:endoplasmic reticulum membrane"/>
    <property type="evidence" value="ECO:0007669"/>
    <property type="project" value="UniProtKB-SubCell"/>
</dbReference>
<comment type="pathway">
    <text evidence="2 13">Glycolipid biosynthesis; glycosylphosphatidylinositol-anchor biosynthesis.</text>
</comment>
<evidence type="ECO:0000256" key="5">
    <source>
        <dbReference type="ARBA" id="ARBA00022676"/>
    </source>
</evidence>
<sequence>MCVRAVKRKKKIIPKMSLAVHCACGLIIRFALIVYGVTQDEISEVQYTDVDYKVFTDAARHVLAGESPYDRHTYRYSPIVAYMMIPNILVHPAFGKVLFSLSDVLVTVLIHWILKIEGFSNKAAVKYSLFWLYNPLSVVITTRGNADSLASVLVMLTLYFMEKRNYWLTGLLQGVSIHFRLYPVIFSLPLYVAIDSSFKKKIFKLFVPNKNRFILVLSCCCSLFGLTGVFYWLYGYDFLHESLLFHLKRTDIRHNYSVYFYLQYLTYKAPDAYEIVDKLLMVVPQASLLLVFPIFYSSKKHLHFCMFCLAFIIVMFNTVLTCQYFIWYLSLVPLSLPYLQFSLKELMLVSNFWFVAQAAWLLPAYLLEFKSLDTFMYIWIQCLVFFWANVTVLTSLIRNYKKKEKTP</sequence>
<proteinExistence type="inferred from homology"/>
<keyword evidence="8 13" id="KW-0256">Endoplasmic reticulum</keyword>
<evidence type="ECO:0000256" key="9">
    <source>
        <dbReference type="ARBA" id="ARBA00022989"/>
    </source>
</evidence>
<evidence type="ECO:0000256" key="4">
    <source>
        <dbReference type="ARBA" id="ARBA00022502"/>
    </source>
</evidence>
<feature type="transmembrane region" description="Helical" evidence="13">
    <location>
        <begin position="213"/>
        <end position="234"/>
    </location>
</feature>
<feature type="transmembrane region" description="Helical" evidence="13">
    <location>
        <begin position="279"/>
        <end position="297"/>
    </location>
</feature>
<organism evidence="14">
    <name type="scientific">Lygus hesperus</name>
    <name type="common">Western plant bug</name>
    <dbReference type="NCBI Taxonomy" id="30085"/>
    <lineage>
        <taxon>Eukaryota</taxon>
        <taxon>Metazoa</taxon>
        <taxon>Ecdysozoa</taxon>
        <taxon>Arthropoda</taxon>
        <taxon>Hexapoda</taxon>
        <taxon>Insecta</taxon>
        <taxon>Pterygota</taxon>
        <taxon>Neoptera</taxon>
        <taxon>Paraneoptera</taxon>
        <taxon>Hemiptera</taxon>
        <taxon>Heteroptera</taxon>
        <taxon>Panheteroptera</taxon>
        <taxon>Cimicomorpha</taxon>
        <taxon>Miridae</taxon>
        <taxon>Mirini</taxon>
        <taxon>Lygus</taxon>
    </lineage>
</organism>
<feature type="transmembrane region" description="Helical" evidence="13">
    <location>
        <begin position="12"/>
        <end position="37"/>
    </location>
</feature>
<dbReference type="EC" id="2.4.1.-" evidence="13"/>
<keyword evidence="4 13" id="KW-0337">GPI-anchor biosynthesis</keyword>
<gene>
    <name evidence="14" type="primary">pigm</name>
    <name evidence="14" type="ORF">g.83704</name>
</gene>
<dbReference type="EMBL" id="GDHC01012417">
    <property type="protein sequence ID" value="JAQ06212.1"/>
    <property type="molecule type" value="Transcribed_RNA"/>
</dbReference>
<dbReference type="InterPro" id="IPR007704">
    <property type="entry name" value="PIG-M"/>
</dbReference>
<evidence type="ECO:0000256" key="1">
    <source>
        <dbReference type="ARBA" id="ARBA00004477"/>
    </source>
</evidence>
<evidence type="ECO:0000313" key="14">
    <source>
        <dbReference type="EMBL" id="JAQ06212.1"/>
    </source>
</evidence>
<keyword evidence="6 13" id="KW-0808">Transferase</keyword>
<name>A0A146LGX8_LYGHE</name>
<feature type="transmembrane region" description="Helical" evidence="13">
    <location>
        <begin position="93"/>
        <end position="114"/>
    </location>
</feature>
<dbReference type="PANTHER" id="PTHR12886:SF0">
    <property type="entry name" value="GPI MANNOSYLTRANSFERASE 1"/>
    <property type="match status" value="1"/>
</dbReference>
<dbReference type="GO" id="GO:0006506">
    <property type="term" value="P:GPI anchor biosynthetic process"/>
    <property type="evidence" value="ECO:0007669"/>
    <property type="project" value="UniProtKB-UniPathway"/>
</dbReference>
<dbReference type="GO" id="GO:1990529">
    <property type="term" value="C:glycosylphosphatidylinositol-mannosyltransferase I complex"/>
    <property type="evidence" value="ECO:0007669"/>
    <property type="project" value="TreeGrafter"/>
</dbReference>
<keyword evidence="9 13" id="KW-1133">Transmembrane helix</keyword>
<keyword evidence="7 13" id="KW-0812">Transmembrane</keyword>